<protein>
    <submittedName>
        <fullName evidence="2">Uncharacterized protein</fullName>
    </submittedName>
</protein>
<keyword evidence="1" id="KW-0732">Signal</keyword>
<accession>A0A378LUN7</accession>
<organism evidence="2 3">
    <name type="scientific">Legionella wadsworthii</name>
    <dbReference type="NCBI Taxonomy" id="28088"/>
    <lineage>
        <taxon>Bacteria</taxon>
        <taxon>Pseudomonadati</taxon>
        <taxon>Pseudomonadota</taxon>
        <taxon>Gammaproteobacteria</taxon>
        <taxon>Legionellales</taxon>
        <taxon>Legionellaceae</taxon>
        <taxon>Legionella</taxon>
    </lineage>
</organism>
<dbReference type="AlphaFoldDB" id="A0A378LUN7"/>
<feature type="chain" id="PRO_5016590391" evidence="1">
    <location>
        <begin position="21"/>
        <end position="106"/>
    </location>
</feature>
<dbReference type="RefSeq" id="WP_031565361.1">
    <property type="nucleotide sequence ID" value="NZ_CAAAIS010000003.1"/>
</dbReference>
<dbReference type="EMBL" id="UGPB01000001">
    <property type="protein sequence ID" value="STY29542.1"/>
    <property type="molecule type" value="Genomic_DNA"/>
</dbReference>
<evidence type="ECO:0000313" key="3">
    <source>
        <dbReference type="Proteomes" id="UP000255297"/>
    </source>
</evidence>
<reference evidence="2 3" key="1">
    <citation type="submission" date="2018-06" db="EMBL/GenBank/DDBJ databases">
        <authorList>
            <consortium name="Pathogen Informatics"/>
            <person name="Doyle S."/>
        </authorList>
    </citation>
    <scope>NUCLEOTIDE SEQUENCE [LARGE SCALE GENOMIC DNA]</scope>
    <source>
        <strain evidence="2 3">NCTC11532</strain>
    </source>
</reference>
<evidence type="ECO:0000256" key="1">
    <source>
        <dbReference type="SAM" id="SignalP"/>
    </source>
</evidence>
<proteinExistence type="predicted"/>
<dbReference type="Proteomes" id="UP000255297">
    <property type="component" value="Unassembled WGS sequence"/>
</dbReference>
<gene>
    <name evidence="2" type="ORF">NCTC11532_01729</name>
</gene>
<keyword evidence="3" id="KW-1185">Reference proteome</keyword>
<evidence type="ECO:0000313" key="2">
    <source>
        <dbReference type="EMBL" id="STY29542.1"/>
    </source>
</evidence>
<name>A0A378LUN7_9GAMM</name>
<feature type="signal peptide" evidence="1">
    <location>
        <begin position="1"/>
        <end position="20"/>
    </location>
</feature>
<sequence>MKIYQGLCLLALFFYQNTYAEEALSAPSGQSPQCEKAYESAGQIKTIGNVFNTLSSACHDAGGMKLMHQILVSENGNEPTGVLFTCTGSDSNYVVLSCLFPTSLES</sequence>
<dbReference type="OrthoDB" id="5648104at2"/>